<dbReference type="Proteomes" id="UP000051952">
    <property type="component" value="Unassembled WGS sequence"/>
</dbReference>
<feature type="region of interest" description="Disordered" evidence="1">
    <location>
        <begin position="469"/>
        <end position="511"/>
    </location>
</feature>
<reference evidence="3" key="1">
    <citation type="submission" date="2015-09" db="EMBL/GenBank/DDBJ databases">
        <authorList>
            <consortium name="Pathogen Informatics"/>
        </authorList>
    </citation>
    <scope>NUCLEOTIDE SEQUENCE [LARGE SCALE GENOMIC DNA]</scope>
    <source>
        <strain evidence="3">Lake Konstanz</strain>
    </source>
</reference>
<accession>A0A0S4JD78</accession>
<sequence>MKPASPPAPDFVPASSSCFVGDMDASHTSLQTAVSNNAHHQHLAASGIFIDSRSSCSPHHQEQQQQQSSSNTRTSSAQEFVNPTAKTTHDHYQQTIVNCNVVQPLTTTSSTCAPWKEPAVCAATDATDEANTTSQANAAVVVPVLADAPNVVVNNELVAPPPPPSSNDNTQQTSAETNNLSSMAAMSAITTISPSGGGGDRALVDLIPETDSFVSPPLDAAAVDIIDPSNIAAASMSLLDSDASEGEEKNEDEEVTPTRRFDMKSLKITVVDDETVRTWAGAYDRSFLLNSSRTSTDTPDPRNHAFAAASSAEQFSLGLSVRQQQKTLSYSAGEHHHHHQQRCGATAAAVAGGAGAEDSYLSQSLSWSNNGSFCSAPIDGTMNLTAVTAFRRDLNEAEQRFRVALDKLRTRTGVLQEASSEASNASNQHGHTFLKMLAVEAHRQNPGKVTPEKLTSLHRLIDERLLHHNHQAGSRQPDDQQNDDGTSEGSSAQQQQQQNHGAYEQSVVHHGDHHHSLAVVLATEQLFFPHTPTTPSSASATKAANEAKTTASEIAESGLGEGIS</sequence>
<proteinExistence type="predicted"/>
<feature type="region of interest" description="Disordered" evidence="1">
    <location>
        <begin position="532"/>
        <end position="564"/>
    </location>
</feature>
<evidence type="ECO:0000256" key="1">
    <source>
        <dbReference type="SAM" id="MobiDB-lite"/>
    </source>
</evidence>
<evidence type="ECO:0000313" key="3">
    <source>
        <dbReference type="Proteomes" id="UP000051952"/>
    </source>
</evidence>
<feature type="region of interest" description="Disordered" evidence="1">
    <location>
        <begin position="155"/>
        <end position="174"/>
    </location>
</feature>
<dbReference type="AlphaFoldDB" id="A0A0S4JD78"/>
<keyword evidence="3" id="KW-1185">Reference proteome</keyword>
<name>A0A0S4JD78_BODSA</name>
<feature type="compositionally biased region" description="Low complexity" evidence="1">
    <location>
        <begin position="54"/>
        <end position="78"/>
    </location>
</feature>
<evidence type="ECO:0000313" key="2">
    <source>
        <dbReference type="EMBL" id="CUG87144.1"/>
    </source>
</evidence>
<organism evidence="2 3">
    <name type="scientific">Bodo saltans</name>
    <name type="common">Flagellated protozoan</name>
    <dbReference type="NCBI Taxonomy" id="75058"/>
    <lineage>
        <taxon>Eukaryota</taxon>
        <taxon>Discoba</taxon>
        <taxon>Euglenozoa</taxon>
        <taxon>Kinetoplastea</taxon>
        <taxon>Metakinetoplastina</taxon>
        <taxon>Eubodonida</taxon>
        <taxon>Bodonidae</taxon>
        <taxon>Bodo</taxon>
    </lineage>
</organism>
<protein>
    <submittedName>
        <fullName evidence="2">Uncharacterized protein</fullName>
    </submittedName>
</protein>
<dbReference type="VEuPathDB" id="TriTrypDB:BSAL_08855"/>
<feature type="region of interest" description="Disordered" evidence="1">
    <location>
        <begin position="52"/>
        <end position="79"/>
    </location>
</feature>
<dbReference type="EMBL" id="CYKH01001453">
    <property type="protein sequence ID" value="CUG87144.1"/>
    <property type="molecule type" value="Genomic_DNA"/>
</dbReference>
<feature type="compositionally biased region" description="Low complexity" evidence="1">
    <location>
        <begin position="532"/>
        <end position="553"/>
    </location>
</feature>
<gene>
    <name evidence="2" type="ORF">BSAL_08855</name>
</gene>